<feature type="domain" description="Dihydroorotase catalytic" evidence="7">
    <location>
        <begin position="64"/>
        <end position="143"/>
    </location>
</feature>
<reference evidence="8 9" key="1">
    <citation type="journal article" date="2016" name="Nat. Commun.">
        <title>Thousands of microbial genomes shed light on interconnected biogeochemical processes in an aquifer system.</title>
        <authorList>
            <person name="Anantharaman K."/>
            <person name="Brown C.T."/>
            <person name="Hug L.A."/>
            <person name="Sharon I."/>
            <person name="Castelle C.J."/>
            <person name="Probst A.J."/>
            <person name="Thomas B.C."/>
            <person name="Singh A."/>
            <person name="Wilkins M.J."/>
            <person name="Karaoz U."/>
            <person name="Brodie E.L."/>
            <person name="Williams K.H."/>
            <person name="Hubbard S.S."/>
            <person name="Banfield J.F."/>
        </authorList>
    </citation>
    <scope>NUCLEOTIDE SEQUENCE [LARGE SCALE GENOMIC DNA]</scope>
</reference>
<evidence type="ECO:0000256" key="6">
    <source>
        <dbReference type="ARBA" id="ARBA00022975"/>
    </source>
</evidence>
<evidence type="ECO:0000313" key="8">
    <source>
        <dbReference type="EMBL" id="OGG73158.1"/>
    </source>
</evidence>
<dbReference type="GO" id="GO:0046872">
    <property type="term" value="F:metal ion binding"/>
    <property type="evidence" value="ECO:0007669"/>
    <property type="project" value="UniProtKB-KW"/>
</dbReference>
<sequence>MILVNHMILRNHMKTVTVEGFIAPHNRKPFRGVITIDTKTGLITNVARPKKGQKVDHVFGSDYLIFPGFGDVHVHAREDETGKQVYKEEYKTAADAALHGGVVHIAVMPNTPNPLVTKGQLAWHRNRIRTIAHSVAILNYIGIDPKTNPLGKPGEHFYKLYFGKSVGDLTVTYGSELDVILARYRGHHISFHVEYEPIVQASAAGKTHSDRRPVAAVNEGLRILLPLIEKHKIHAKLCHWSTGGESFEMIAEYRKRGCDIVLEVSPLHLLFDTSMTDADPSLWLKIQMNPAIQSVEHRKALFKGLKDGFIQFLATDHAPHTEEEKYTAFAKFSSEYPAKTYKEIAETIRAKDEALYLATCTMNNTSGAPWLDVYGLVCAWLINEQEFKPQDVARAAAYYPGKFVNPHLKRQFPKQTKKNNWGKGFGEIKKGFVGSLTVLNLKKKTRVRREDQKTKCGWSPLEGRTMSGAIEAVFIRGRRY</sequence>
<dbReference type="InterPro" id="IPR002195">
    <property type="entry name" value="Dihydroorotase_CS"/>
</dbReference>
<organism evidence="8 9">
    <name type="scientific">Candidatus Kaiserbacteria bacterium RIFCSPLOWO2_01_FULL_53_17</name>
    <dbReference type="NCBI Taxonomy" id="1798511"/>
    <lineage>
        <taxon>Bacteria</taxon>
        <taxon>Candidatus Kaiseribacteriota</taxon>
    </lineage>
</organism>
<evidence type="ECO:0000313" key="9">
    <source>
        <dbReference type="Proteomes" id="UP000177306"/>
    </source>
</evidence>
<comment type="cofactor">
    <cofactor evidence="1">
        <name>Zn(2+)</name>
        <dbReference type="ChEBI" id="CHEBI:29105"/>
    </cofactor>
</comment>
<dbReference type="AlphaFoldDB" id="A0A1F6EHQ7"/>
<dbReference type="SUPFAM" id="SSF51338">
    <property type="entry name" value="Composite domain of metallo-dependent hydrolases"/>
    <property type="match status" value="1"/>
</dbReference>
<evidence type="ECO:0000259" key="7">
    <source>
        <dbReference type="Pfam" id="PF12890"/>
    </source>
</evidence>
<dbReference type="SUPFAM" id="SSF51556">
    <property type="entry name" value="Metallo-dependent hydrolases"/>
    <property type="match status" value="1"/>
</dbReference>
<name>A0A1F6EHQ7_9BACT</name>
<dbReference type="InterPro" id="IPR011059">
    <property type="entry name" value="Metal-dep_hydrolase_composite"/>
</dbReference>
<evidence type="ECO:0000256" key="2">
    <source>
        <dbReference type="ARBA" id="ARBA00002368"/>
    </source>
</evidence>
<dbReference type="InterPro" id="IPR032466">
    <property type="entry name" value="Metal_Hydrolase"/>
</dbReference>
<dbReference type="GO" id="GO:0005737">
    <property type="term" value="C:cytoplasm"/>
    <property type="evidence" value="ECO:0007669"/>
    <property type="project" value="TreeGrafter"/>
</dbReference>
<evidence type="ECO:0000256" key="5">
    <source>
        <dbReference type="ARBA" id="ARBA00022801"/>
    </source>
</evidence>
<keyword evidence="4" id="KW-0479">Metal-binding</keyword>
<comment type="similarity">
    <text evidence="3">Belongs to the metallo-dependent hydrolases superfamily. DHOase family. Class I DHOase subfamily.</text>
</comment>
<dbReference type="InterPro" id="IPR024403">
    <property type="entry name" value="DHOase_cat"/>
</dbReference>
<dbReference type="PANTHER" id="PTHR43668">
    <property type="entry name" value="ALLANTOINASE"/>
    <property type="match status" value="1"/>
</dbReference>
<dbReference type="Proteomes" id="UP000177306">
    <property type="component" value="Unassembled WGS sequence"/>
</dbReference>
<comment type="function">
    <text evidence="2">Catalyzes the reversible cyclization of carbamoyl aspartate to dihydroorotate.</text>
</comment>
<dbReference type="GO" id="GO:0004038">
    <property type="term" value="F:allantoinase activity"/>
    <property type="evidence" value="ECO:0007669"/>
    <property type="project" value="TreeGrafter"/>
</dbReference>
<evidence type="ECO:0000256" key="1">
    <source>
        <dbReference type="ARBA" id="ARBA00001947"/>
    </source>
</evidence>
<proteinExistence type="inferred from homology"/>
<comment type="caution">
    <text evidence="8">The sequence shown here is derived from an EMBL/GenBank/DDBJ whole genome shotgun (WGS) entry which is preliminary data.</text>
</comment>
<protein>
    <recommendedName>
        <fullName evidence="7">Dihydroorotase catalytic domain-containing protein</fullName>
    </recommendedName>
</protein>
<dbReference type="PROSITE" id="PS00483">
    <property type="entry name" value="DIHYDROOROTASE_2"/>
    <property type="match status" value="1"/>
</dbReference>
<keyword evidence="6" id="KW-0665">Pyrimidine biosynthesis</keyword>
<dbReference type="Gene3D" id="3.20.20.140">
    <property type="entry name" value="Metal-dependent hydrolases"/>
    <property type="match status" value="1"/>
</dbReference>
<dbReference type="Pfam" id="PF12890">
    <property type="entry name" value="DHOase"/>
    <property type="match status" value="1"/>
</dbReference>
<keyword evidence="5" id="KW-0378">Hydrolase</keyword>
<accession>A0A1F6EHQ7</accession>
<dbReference type="EMBL" id="MFLY01000008">
    <property type="protein sequence ID" value="OGG73158.1"/>
    <property type="molecule type" value="Genomic_DNA"/>
</dbReference>
<dbReference type="PANTHER" id="PTHR43668:SF4">
    <property type="entry name" value="ALLANTOINASE"/>
    <property type="match status" value="1"/>
</dbReference>
<gene>
    <name evidence="8" type="ORF">A3A38_03465</name>
</gene>
<dbReference type="GO" id="GO:0006145">
    <property type="term" value="P:purine nucleobase catabolic process"/>
    <property type="evidence" value="ECO:0007669"/>
    <property type="project" value="TreeGrafter"/>
</dbReference>
<evidence type="ECO:0000256" key="4">
    <source>
        <dbReference type="ARBA" id="ARBA00022723"/>
    </source>
</evidence>
<dbReference type="InterPro" id="IPR050138">
    <property type="entry name" value="DHOase/Allantoinase_Hydrolase"/>
</dbReference>
<evidence type="ECO:0000256" key="3">
    <source>
        <dbReference type="ARBA" id="ARBA00010286"/>
    </source>
</evidence>